<keyword evidence="3" id="KW-1185">Reference proteome</keyword>
<dbReference type="Pfam" id="PF00651">
    <property type="entry name" value="BTB"/>
    <property type="match status" value="1"/>
</dbReference>
<dbReference type="Gene3D" id="3.30.710.10">
    <property type="entry name" value="Potassium Channel Kv1.1, Chain A"/>
    <property type="match status" value="1"/>
</dbReference>
<comment type="caution">
    <text evidence="2">The sequence shown here is derived from an EMBL/GenBank/DDBJ whole genome shotgun (WGS) entry which is preliminary data.</text>
</comment>
<feature type="domain" description="BTB" evidence="1">
    <location>
        <begin position="16"/>
        <end position="77"/>
    </location>
</feature>
<gene>
    <name evidence="2" type="ORF">PVAG01_04798</name>
</gene>
<dbReference type="PANTHER" id="PTHR47843">
    <property type="entry name" value="BTB DOMAIN-CONTAINING PROTEIN-RELATED"/>
    <property type="match status" value="1"/>
</dbReference>
<organism evidence="2 3">
    <name type="scientific">Phlyctema vagabunda</name>
    <dbReference type="NCBI Taxonomy" id="108571"/>
    <lineage>
        <taxon>Eukaryota</taxon>
        <taxon>Fungi</taxon>
        <taxon>Dikarya</taxon>
        <taxon>Ascomycota</taxon>
        <taxon>Pezizomycotina</taxon>
        <taxon>Leotiomycetes</taxon>
        <taxon>Helotiales</taxon>
        <taxon>Dermateaceae</taxon>
        <taxon>Phlyctema</taxon>
    </lineage>
</organism>
<dbReference type="PROSITE" id="PS50097">
    <property type="entry name" value="BTB"/>
    <property type="match status" value="1"/>
</dbReference>
<dbReference type="Proteomes" id="UP001629113">
    <property type="component" value="Unassembled WGS sequence"/>
</dbReference>
<evidence type="ECO:0000259" key="1">
    <source>
        <dbReference type="PROSITE" id="PS50097"/>
    </source>
</evidence>
<dbReference type="SUPFAM" id="SSF54695">
    <property type="entry name" value="POZ domain"/>
    <property type="match status" value="1"/>
</dbReference>
<dbReference type="EMBL" id="JBFCZG010000004">
    <property type="protein sequence ID" value="KAL3423051.1"/>
    <property type="molecule type" value="Genomic_DNA"/>
</dbReference>
<dbReference type="PANTHER" id="PTHR47843:SF5">
    <property type="entry name" value="BTB_POZ DOMAIN PROTEIN"/>
    <property type="match status" value="1"/>
</dbReference>
<sequence>MKESITSIMLSSGAFSDCTIECQGKIFKVHRAIICLQSEVFSKALNGAFKEASSQKYIISEFEASTVERMLHFMYTNGYSDGSQEVHDKTEGWDMSSTTGADWDAGDEHLAESFEEHAVNPKGGVDTGGVDTRAADTASLLNNAAVYLIADYFNVPELKYLAKEKYEAKVFEHWKSTSFVASLRLLNDNTSEDDELRNIAIDTATLHAIDLVYLEEFYLLCYENARLSFDIMKRAVHNEAAGAKSCRACGHTLYLPYRKAFCEHCNTRSNYH</sequence>
<dbReference type="InterPro" id="IPR000210">
    <property type="entry name" value="BTB/POZ_dom"/>
</dbReference>
<evidence type="ECO:0000313" key="2">
    <source>
        <dbReference type="EMBL" id="KAL3423051.1"/>
    </source>
</evidence>
<protein>
    <submittedName>
        <fullName evidence="2">BTB/POZ domain-containing protein</fullName>
    </submittedName>
</protein>
<reference evidence="2 3" key="1">
    <citation type="submission" date="2024-06" db="EMBL/GenBank/DDBJ databases">
        <title>Complete genome of Phlyctema vagabunda strain 19-DSS-EL-015.</title>
        <authorList>
            <person name="Fiorenzani C."/>
        </authorList>
    </citation>
    <scope>NUCLEOTIDE SEQUENCE [LARGE SCALE GENOMIC DNA]</scope>
    <source>
        <strain evidence="2 3">19-DSS-EL-015</strain>
    </source>
</reference>
<proteinExistence type="predicted"/>
<dbReference type="InterPro" id="IPR011333">
    <property type="entry name" value="SKP1/BTB/POZ_sf"/>
</dbReference>
<accession>A0ABR4PJ85</accession>
<evidence type="ECO:0000313" key="3">
    <source>
        <dbReference type="Proteomes" id="UP001629113"/>
    </source>
</evidence>
<dbReference type="SMART" id="SM00225">
    <property type="entry name" value="BTB"/>
    <property type="match status" value="1"/>
</dbReference>
<name>A0ABR4PJ85_9HELO</name>
<dbReference type="CDD" id="cd18186">
    <property type="entry name" value="BTB_POZ_ZBTB_KLHL-like"/>
    <property type="match status" value="1"/>
</dbReference>